<evidence type="ECO:0000313" key="3">
    <source>
        <dbReference type="EMBL" id="MFD0834736.1"/>
    </source>
</evidence>
<dbReference type="RefSeq" id="WP_379939232.1">
    <property type="nucleotide sequence ID" value="NZ_JBHTIB010000002.1"/>
</dbReference>
<evidence type="ECO:0000256" key="1">
    <source>
        <dbReference type="ARBA" id="ARBA00022679"/>
    </source>
</evidence>
<dbReference type="SUPFAM" id="SSF53756">
    <property type="entry name" value="UDP-Glycosyltransferase/glycogen phosphorylase"/>
    <property type="match status" value="1"/>
</dbReference>
<keyword evidence="3" id="KW-0328">Glycosyltransferase</keyword>
<dbReference type="PANTHER" id="PTHR46401">
    <property type="entry name" value="GLYCOSYLTRANSFERASE WBBK-RELATED"/>
    <property type="match status" value="1"/>
</dbReference>
<proteinExistence type="predicted"/>
<gene>
    <name evidence="3" type="ORF">ACFQ0I_03085</name>
</gene>
<dbReference type="Pfam" id="PF00534">
    <property type="entry name" value="Glycos_transf_1"/>
    <property type="match status" value="1"/>
</dbReference>
<sequence length="349" mass="40970">MKKTLVLSLGRTGILHIYAEKMISNFKDIDYDVIISRDRILKNKVKNAIEISTYKDKKSFILNTLLFFPIKFLSLIPQLYKNYDILYLPYQHLWDIPFILLFKLLGRKVVFTVHDGVLHTGERNFIMQFLTNYRMRHSNCLIYLTQYVKRLVEERYKIIKPSHIVPLPIIENDFINIKKRNRDSKNLLFLGRIDKYKGVEMLMDSVFDIPNEFDRLIIAGKSLYTIDYLKHEKIEIKDKYLSEEEIGALLSWANVLILPYTEATQSAVITLGVYAELPMICTKVGGFSEQLAEDESFWCEPNKEDLALTIKEVFKNPEKYNNIKNKLTEKKNDLSWSVIAKQIEHILLS</sequence>
<dbReference type="CDD" id="cd03801">
    <property type="entry name" value="GT4_PimA-like"/>
    <property type="match status" value="1"/>
</dbReference>
<dbReference type="GO" id="GO:0016757">
    <property type="term" value="F:glycosyltransferase activity"/>
    <property type="evidence" value="ECO:0007669"/>
    <property type="project" value="UniProtKB-KW"/>
</dbReference>
<dbReference type="Gene3D" id="3.40.50.2000">
    <property type="entry name" value="Glycogen Phosphorylase B"/>
    <property type="match status" value="2"/>
</dbReference>
<keyword evidence="1 3" id="KW-0808">Transferase</keyword>
<dbReference type="EMBL" id="JBHTIB010000002">
    <property type="protein sequence ID" value="MFD0834736.1"/>
    <property type="molecule type" value="Genomic_DNA"/>
</dbReference>
<evidence type="ECO:0000313" key="4">
    <source>
        <dbReference type="Proteomes" id="UP001597011"/>
    </source>
</evidence>
<reference evidence="4" key="1">
    <citation type="journal article" date="2019" name="Int. J. Syst. Evol. Microbiol.">
        <title>The Global Catalogue of Microorganisms (GCM) 10K type strain sequencing project: providing services to taxonomists for standard genome sequencing and annotation.</title>
        <authorList>
            <consortium name="The Broad Institute Genomics Platform"/>
            <consortium name="The Broad Institute Genome Sequencing Center for Infectious Disease"/>
            <person name="Wu L."/>
            <person name="Ma J."/>
        </authorList>
    </citation>
    <scope>NUCLEOTIDE SEQUENCE [LARGE SCALE GENOMIC DNA]</scope>
    <source>
        <strain evidence="4">CCUG 60529</strain>
    </source>
</reference>
<organism evidence="3 4">
    <name type="scientific">Mariniflexile aquimaris</name>
    <dbReference type="NCBI Taxonomy" id="881009"/>
    <lineage>
        <taxon>Bacteria</taxon>
        <taxon>Pseudomonadati</taxon>
        <taxon>Bacteroidota</taxon>
        <taxon>Flavobacteriia</taxon>
        <taxon>Flavobacteriales</taxon>
        <taxon>Flavobacteriaceae</taxon>
        <taxon>Mariniflexile</taxon>
    </lineage>
</organism>
<keyword evidence="4" id="KW-1185">Reference proteome</keyword>
<dbReference type="PANTHER" id="PTHR46401:SF2">
    <property type="entry name" value="GLYCOSYLTRANSFERASE WBBK-RELATED"/>
    <property type="match status" value="1"/>
</dbReference>
<dbReference type="InterPro" id="IPR001296">
    <property type="entry name" value="Glyco_trans_1"/>
</dbReference>
<dbReference type="EC" id="2.4.-.-" evidence="3"/>
<evidence type="ECO:0000259" key="2">
    <source>
        <dbReference type="Pfam" id="PF00534"/>
    </source>
</evidence>
<feature type="domain" description="Glycosyl transferase family 1" evidence="2">
    <location>
        <begin position="176"/>
        <end position="326"/>
    </location>
</feature>
<dbReference type="Proteomes" id="UP001597011">
    <property type="component" value="Unassembled WGS sequence"/>
</dbReference>
<comment type="caution">
    <text evidence="3">The sequence shown here is derived from an EMBL/GenBank/DDBJ whole genome shotgun (WGS) entry which is preliminary data.</text>
</comment>
<name>A0ABW3BP31_9FLAO</name>
<protein>
    <submittedName>
        <fullName evidence="3">Glycosyltransferase family 4 protein</fullName>
        <ecNumber evidence="3">2.4.-.-</ecNumber>
    </submittedName>
</protein>
<accession>A0ABW3BP31</accession>